<evidence type="ECO:0000313" key="16">
    <source>
        <dbReference type="Proteomes" id="UP000694700"/>
    </source>
</evidence>
<dbReference type="FunFam" id="2.30.30.40:FF:000005">
    <property type="entry name" value="SLIT-ROBO Rho GTPase-activating protein 1 isoform 2"/>
    <property type="match status" value="1"/>
</dbReference>
<feature type="domain" description="SH3" evidence="12">
    <location>
        <begin position="669"/>
        <end position="728"/>
    </location>
</feature>
<dbReference type="InterPro" id="IPR031160">
    <property type="entry name" value="F_BAR_dom"/>
</dbReference>
<gene>
    <name evidence="15" type="primary">LOC109068848</name>
</gene>
<dbReference type="SMART" id="SM00326">
    <property type="entry name" value="SH3"/>
    <property type="match status" value="1"/>
</dbReference>
<dbReference type="PROSITE" id="PS51741">
    <property type="entry name" value="F_BAR"/>
    <property type="match status" value="1"/>
</dbReference>
<protein>
    <recommendedName>
        <fullName evidence="6">SLIT-ROBO Rho GTPase-activating protein 1</fullName>
    </recommendedName>
    <alternativeName>
        <fullName evidence="7">Rho GTPase-activating protein 13</fullName>
    </alternativeName>
</protein>
<feature type="domain" description="F-BAR" evidence="14">
    <location>
        <begin position="1"/>
        <end position="272"/>
    </location>
</feature>
<dbReference type="InterPro" id="IPR001452">
    <property type="entry name" value="SH3_domain"/>
</dbReference>
<keyword evidence="1 8" id="KW-0728">SH3 domain</keyword>
<name>A0A8C1V2H7_CYPCA</name>
<dbReference type="SUPFAM" id="SSF50044">
    <property type="entry name" value="SH3-domain"/>
    <property type="match status" value="1"/>
</dbReference>
<dbReference type="InterPro" id="IPR051627">
    <property type="entry name" value="SLIT-ROBO_RhoGAP"/>
</dbReference>
<evidence type="ECO:0000256" key="1">
    <source>
        <dbReference type="ARBA" id="ARBA00022443"/>
    </source>
</evidence>
<sequence length="1022" mass="116065">MHLSRILLQDLQEFFRRKAEIQLEYSRSLEKLAERFSSKIRQNHQKEQHLLSSVNCWYLVLNQTRRESRDHATLNDIYINNVIVRLAQISEDVIRLFKKSKEIGIQMHEELVKVTNELYTVMKTYHMYHTESISAESKLKEAEKQEEKQFSKSGDLNVNLLRHEDRPQRRSSVRKIEKMKEKRQAKYSENKLKCTKARNDYLLNLTATNAVVAKYYIHDVSDMIDCCDLGYHASLARTLRTYLSAEYNLETSRHEGLDIIENAVDNLDPRSDKHKIMDMYNQVFCPPMRFEFLPHMGDEVCQVSAQQPVQTELLMRYHQLQSRLATLKIENEEVRKTLDATMQTLQDMLTVEDFDVSDAFQHSRSTESIKSVASESYMSKLNIAKRRANQQETEVFYFTKFKEYLNGSNLIIKLQAKHDLLKQTLGEGEGRRNARTRNQDSGQPIPLVVESCIRYINLYGLQQQGIFRVPGSQVEVNDIKNSFERGEDPLVDDQNDHDINSVAGVLKLYFRGLENPIFPKERFLDLISTISEYNLEKKKAHHIQQIIVTLPRTIIIVMRYLFAFLNHLSQYSDENMMDPYNLAICFGPTLMPIPEGQDPVACQAHVNEVIKTIIINHEVIFPSLRELDGPVYEKCMTGGEEYCDSPHSEPGTIDEADNCTEPHTSDDEVEQIEAIAKFDYMGRTPRELSFKKGASLLLYHRASEDWWEGRHNGVDGLIPHQYIVVQDLDDAFSDSLSQKADSEASSGPLLDDKASSKNDLQSPYFYHLVVCLCRVRLRSDGSAIPRRRSGTDSHSPARDTPPRATACPSSPHKVAVSRGHIESPEKRRLGTFGSAGSINYPERKVYPEGHPLRPLPGATRHSSLGDHKSLEAEALAEDIEKTMNTALHELRELERQNTAKQAPDVVLDTLEPLKNPVCSEPASPLHTIMIRDPDAALRRSSSSTTEMMTTFKPALSARLAGAQLRPPPMRPMRPPPTQHRSSSSSSSGVGSPAVTPTEKIFPNNASNAAASSANSGEKPGTM</sequence>
<evidence type="ECO:0000259" key="13">
    <source>
        <dbReference type="PROSITE" id="PS50238"/>
    </source>
</evidence>
<dbReference type="Ensembl" id="ENSCCRT00015046917.1">
    <property type="protein sequence ID" value="ENSCCRP00015045392.1"/>
    <property type="gene ID" value="ENSCCRG00015015919.1"/>
</dbReference>
<reference evidence="15" key="1">
    <citation type="submission" date="2025-08" db="UniProtKB">
        <authorList>
            <consortium name="Ensembl"/>
        </authorList>
    </citation>
    <scope>IDENTIFICATION</scope>
</reference>
<dbReference type="Gene3D" id="1.20.1270.60">
    <property type="entry name" value="Arfaptin homology (AH) domain/BAR domain"/>
    <property type="match status" value="1"/>
</dbReference>
<dbReference type="PANTHER" id="PTHR14166">
    <property type="entry name" value="SLIT-ROBO RHO GTPASE ACTIVATING PROTEIN"/>
    <property type="match status" value="1"/>
</dbReference>
<dbReference type="InterPro" id="IPR008936">
    <property type="entry name" value="Rho_GTPase_activation_prot"/>
</dbReference>
<dbReference type="InterPro" id="IPR035648">
    <property type="entry name" value="srGAP1/2/3_SH3"/>
</dbReference>
<dbReference type="InterPro" id="IPR001060">
    <property type="entry name" value="FCH_dom"/>
</dbReference>
<feature type="region of interest" description="Disordered" evidence="11">
    <location>
        <begin position="964"/>
        <end position="1022"/>
    </location>
</feature>
<dbReference type="InterPro" id="IPR027267">
    <property type="entry name" value="AH/BAR_dom_sf"/>
</dbReference>
<feature type="region of interest" description="Disordered" evidence="11">
    <location>
        <begin position="162"/>
        <end position="183"/>
    </location>
</feature>
<dbReference type="SUPFAM" id="SSF103657">
    <property type="entry name" value="BAR/IMD domain-like"/>
    <property type="match status" value="1"/>
</dbReference>
<dbReference type="CDD" id="cd11955">
    <property type="entry name" value="SH3_srGAP1-3"/>
    <property type="match status" value="1"/>
</dbReference>
<feature type="compositionally biased region" description="Low complexity" evidence="11">
    <location>
        <begin position="1003"/>
        <end position="1015"/>
    </location>
</feature>
<evidence type="ECO:0000313" key="15">
    <source>
        <dbReference type="Ensembl" id="ENSCCRP00015045392.1"/>
    </source>
</evidence>
<dbReference type="FunFam" id="1.10.555.10:FF:000010">
    <property type="entry name" value="SLIT-ROBO Rho GTPase-activating protein 1 isoform 2"/>
    <property type="match status" value="1"/>
</dbReference>
<dbReference type="FunFam" id="1.20.1270.60:FF:000006">
    <property type="entry name" value="SLIT-ROBO Rho GTPase-activating protein 1 isoform 2"/>
    <property type="match status" value="1"/>
</dbReference>
<keyword evidence="2" id="KW-0343">GTPase activation</keyword>
<dbReference type="SMART" id="SM00055">
    <property type="entry name" value="FCH"/>
    <property type="match status" value="1"/>
</dbReference>
<dbReference type="Gene3D" id="2.30.30.40">
    <property type="entry name" value="SH3 Domains"/>
    <property type="match status" value="1"/>
</dbReference>
<evidence type="ECO:0000256" key="7">
    <source>
        <dbReference type="ARBA" id="ARBA00083891"/>
    </source>
</evidence>
<keyword evidence="4 9" id="KW-0175">Coiled coil</keyword>
<dbReference type="InterPro" id="IPR036028">
    <property type="entry name" value="SH3-like_dom_sf"/>
</dbReference>
<dbReference type="Proteomes" id="UP000694700">
    <property type="component" value="Unplaced"/>
</dbReference>
<keyword evidence="3" id="KW-0597">Phosphoprotein</keyword>
<evidence type="ECO:0000256" key="8">
    <source>
        <dbReference type="PROSITE-ProRule" id="PRU00192"/>
    </source>
</evidence>
<evidence type="ECO:0000256" key="9">
    <source>
        <dbReference type="PROSITE-ProRule" id="PRU01077"/>
    </source>
</evidence>
<evidence type="ECO:0000256" key="5">
    <source>
        <dbReference type="ARBA" id="ARBA00056458"/>
    </source>
</evidence>
<evidence type="ECO:0000256" key="3">
    <source>
        <dbReference type="ARBA" id="ARBA00022553"/>
    </source>
</evidence>
<feature type="compositionally biased region" description="Pro residues" evidence="11">
    <location>
        <begin position="965"/>
        <end position="977"/>
    </location>
</feature>
<dbReference type="GO" id="GO:0005096">
    <property type="term" value="F:GTPase activator activity"/>
    <property type="evidence" value="ECO:0007669"/>
    <property type="project" value="UniProtKB-KW"/>
</dbReference>
<accession>A0A8C1V2H7</accession>
<dbReference type="PROSITE" id="PS50238">
    <property type="entry name" value="RHOGAP"/>
    <property type="match status" value="1"/>
</dbReference>
<dbReference type="Pfam" id="PF00611">
    <property type="entry name" value="FCH"/>
    <property type="match status" value="1"/>
</dbReference>
<comment type="function">
    <text evidence="5">GTPase-activating protein for RhoA and Cdc42 small GTPases. Together with CDC42 seems to be involved in the pathway mediating the repulsive signaling of Robo and Slit proteins in neuronal migration. SLIT2, probably through interaction with ROBO1, increases the interaction of SRGAP1 with ROBO1 and inactivates CDC42.</text>
</comment>
<dbReference type="PROSITE" id="PS50002">
    <property type="entry name" value="SH3"/>
    <property type="match status" value="1"/>
</dbReference>
<evidence type="ECO:0000256" key="10">
    <source>
        <dbReference type="SAM" id="Coils"/>
    </source>
</evidence>
<dbReference type="InterPro" id="IPR000198">
    <property type="entry name" value="RhoGAP_dom"/>
</dbReference>
<dbReference type="CDD" id="cd04383">
    <property type="entry name" value="RhoGAP_srGAP"/>
    <property type="match status" value="1"/>
</dbReference>
<evidence type="ECO:0000259" key="12">
    <source>
        <dbReference type="PROSITE" id="PS50002"/>
    </source>
</evidence>
<evidence type="ECO:0000256" key="2">
    <source>
        <dbReference type="ARBA" id="ARBA00022468"/>
    </source>
</evidence>
<dbReference type="Gene3D" id="1.10.555.10">
    <property type="entry name" value="Rho GTPase activation protein"/>
    <property type="match status" value="1"/>
</dbReference>
<evidence type="ECO:0000259" key="14">
    <source>
        <dbReference type="PROSITE" id="PS51741"/>
    </source>
</evidence>
<feature type="region of interest" description="Disordered" evidence="11">
    <location>
        <begin position="783"/>
        <end position="820"/>
    </location>
</feature>
<dbReference type="SMART" id="SM00324">
    <property type="entry name" value="RhoGAP"/>
    <property type="match status" value="1"/>
</dbReference>
<evidence type="ECO:0000256" key="4">
    <source>
        <dbReference type="ARBA" id="ARBA00023054"/>
    </source>
</evidence>
<evidence type="ECO:0000256" key="6">
    <source>
        <dbReference type="ARBA" id="ARBA00073473"/>
    </source>
</evidence>
<evidence type="ECO:0000256" key="11">
    <source>
        <dbReference type="SAM" id="MobiDB-lite"/>
    </source>
</evidence>
<dbReference type="AlphaFoldDB" id="A0A8C1V2H7"/>
<organism evidence="15 16">
    <name type="scientific">Cyprinus carpio</name>
    <name type="common">Common carp</name>
    <dbReference type="NCBI Taxonomy" id="7962"/>
    <lineage>
        <taxon>Eukaryota</taxon>
        <taxon>Metazoa</taxon>
        <taxon>Chordata</taxon>
        <taxon>Craniata</taxon>
        <taxon>Vertebrata</taxon>
        <taxon>Euteleostomi</taxon>
        <taxon>Actinopterygii</taxon>
        <taxon>Neopterygii</taxon>
        <taxon>Teleostei</taxon>
        <taxon>Ostariophysi</taxon>
        <taxon>Cypriniformes</taxon>
        <taxon>Cyprinidae</taxon>
        <taxon>Cyprininae</taxon>
        <taxon>Cyprinus</taxon>
    </lineage>
</organism>
<dbReference type="Pfam" id="PF00018">
    <property type="entry name" value="SH3_1"/>
    <property type="match status" value="1"/>
</dbReference>
<dbReference type="GO" id="GO:0007165">
    <property type="term" value="P:signal transduction"/>
    <property type="evidence" value="ECO:0007669"/>
    <property type="project" value="InterPro"/>
</dbReference>
<proteinExistence type="predicted"/>
<feature type="compositionally biased region" description="Basic and acidic residues" evidence="11">
    <location>
        <begin position="789"/>
        <end position="801"/>
    </location>
</feature>
<feature type="coiled-coil region" evidence="10">
    <location>
        <begin position="317"/>
        <end position="344"/>
    </location>
</feature>
<dbReference type="SUPFAM" id="SSF48350">
    <property type="entry name" value="GTPase activation domain, GAP"/>
    <property type="match status" value="1"/>
</dbReference>
<feature type="domain" description="Rho-GAP" evidence="13">
    <location>
        <begin position="432"/>
        <end position="621"/>
    </location>
</feature>
<dbReference type="Pfam" id="PF00620">
    <property type="entry name" value="RhoGAP"/>
    <property type="match status" value="1"/>
</dbReference>